<dbReference type="AlphaFoldDB" id="A0A4Y9SBG8"/>
<dbReference type="InterPro" id="IPR046373">
    <property type="entry name" value="Acyl-CoA_Oxase/DH_mid-dom_sf"/>
</dbReference>
<protein>
    <submittedName>
        <fullName evidence="2">Acyl-CoA dehydrogenase</fullName>
    </submittedName>
</protein>
<dbReference type="SUPFAM" id="SSF56645">
    <property type="entry name" value="Acyl-CoA dehydrogenase NM domain-like"/>
    <property type="match status" value="1"/>
</dbReference>
<feature type="domain" description="Acyl-CoA oxidase/dehydrogenase middle" evidence="1">
    <location>
        <begin position="118"/>
        <end position="186"/>
    </location>
</feature>
<dbReference type="GO" id="GO:0016627">
    <property type="term" value="F:oxidoreductase activity, acting on the CH-CH group of donors"/>
    <property type="evidence" value="ECO:0007669"/>
    <property type="project" value="InterPro"/>
</dbReference>
<dbReference type="OrthoDB" id="107064at2"/>
<evidence type="ECO:0000313" key="3">
    <source>
        <dbReference type="Proteomes" id="UP000297729"/>
    </source>
</evidence>
<dbReference type="Proteomes" id="UP000297729">
    <property type="component" value="Unassembled WGS sequence"/>
</dbReference>
<dbReference type="EMBL" id="SPVG01000169">
    <property type="protein sequence ID" value="TFW19396.1"/>
    <property type="molecule type" value="Genomic_DNA"/>
</dbReference>
<accession>A0A4Y9SBG8</accession>
<proteinExistence type="predicted"/>
<dbReference type="Pfam" id="PF02770">
    <property type="entry name" value="Acyl-CoA_dh_M"/>
    <property type="match status" value="1"/>
</dbReference>
<dbReference type="Gene3D" id="2.40.110.10">
    <property type="entry name" value="Butyryl-CoA Dehydrogenase, subunit A, domain 2"/>
    <property type="match status" value="1"/>
</dbReference>
<evidence type="ECO:0000259" key="1">
    <source>
        <dbReference type="Pfam" id="PF02770"/>
    </source>
</evidence>
<organism evidence="2 3">
    <name type="scientific">Duganella callida</name>
    <dbReference type="NCBI Taxonomy" id="2561932"/>
    <lineage>
        <taxon>Bacteria</taxon>
        <taxon>Pseudomonadati</taxon>
        <taxon>Pseudomonadota</taxon>
        <taxon>Betaproteobacteria</taxon>
        <taxon>Burkholderiales</taxon>
        <taxon>Oxalobacteraceae</taxon>
        <taxon>Telluria group</taxon>
        <taxon>Duganella</taxon>
    </lineage>
</organism>
<dbReference type="InterPro" id="IPR006091">
    <property type="entry name" value="Acyl-CoA_Oxase/DH_mid-dom"/>
</dbReference>
<reference evidence="2 3" key="1">
    <citation type="submission" date="2019-03" db="EMBL/GenBank/DDBJ databases">
        <title>Draft Genome Sequence of Duganella callidus sp. nov., a Novel Duganella Species Isolated from Cultivated Soil.</title>
        <authorList>
            <person name="Raths R."/>
            <person name="Peta V."/>
            <person name="Bucking H."/>
        </authorList>
    </citation>
    <scope>NUCLEOTIDE SEQUENCE [LARGE SCALE GENOMIC DNA]</scope>
    <source>
        <strain evidence="2 3">DN04</strain>
    </source>
</reference>
<keyword evidence="3" id="KW-1185">Reference proteome</keyword>
<sequence>MPDDTARLAPTPTATPARLARALAEMDTGLKPGEQLRQLIDAGLDLLPLPGHGTTLLRWQCLAHVARHDLSLVKLYEGHTDALAILAELRGAAPAGASWGVWCAEAPDVGLALRQSGDGRHTLSGRKQWCSGAEALTHALVSCRDGDGAACLAAVSLRQPGVGVTGEGWHAVGMAATASVDVTFDDAVATPVGAAGAYLRRPGFWHGGAGIAACWYGAAQGVADYLHAALRRQPVPDPHRLAHLGQADTELARAAALLHGAAHAIDADPKADAAAIALRARLGVEAACSAVLEHATRALGAGPLCRDPHFARLAADLPVFLRQSHAERDLAALGGLLIKQETSPWAL</sequence>
<comment type="caution">
    <text evidence="2">The sequence shown here is derived from an EMBL/GenBank/DDBJ whole genome shotgun (WGS) entry which is preliminary data.</text>
</comment>
<gene>
    <name evidence="2" type="ORF">E4L98_16380</name>
</gene>
<evidence type="ECO:0000313" key="2">
    <source>
        <dbReference type="EMBL" id="TFW19396.1"/>
    </source>
</evidence>
<name>A0A4Y9SBG8_9BURK</name>
<dbReference type="InterPro" id="IPR009100">
    <property type="entry name" value="AcylCoA_DH/oxidase_NM_dom_sf"/>
</dbReference>